<evidence type="ECO:0000256" key="14">
    <source>
        <dbReference type="PROSITE-ProRule" id="PRU00125"/>
    </source>
</evidence>
<dbReference type="GO" id="GO:0001650">
    <property type="term" value="C:fibrillar center"/>
    <property type="evidence" value="ECO:0007669"/>
    <property type="project" value="Ensembl"/>
</dbReference>
<reference evidence="17 18" key="1">
    <citation type="journal article" date="2008" name="Nature">
        <title>Genome analysis of the platypus reveals unique signatures of evolution.</title>
        <authorList>
            <person name="Warren W.C."/>
            <person name="Hillier L.W."/>
            <person name="Marshall Graves J.A."/>
            <person name="Birney E."/>
            <person name="Ponting C.P."/>
            <person name="Grutzner F."/>
            <person name="Belov K."/>
            <person name="Miller W."/>
            <person name="Clarke L."/>
            <person name="Chinwalla A.T."/>
            <person name="Yang S.P."/>
            <person name="Heger A."/>
            <person name="Locke D.P."/>
            <person name="Miethke P."/>
            <person name="Waters P.D."/>
            <person name="Veyrunes F."/>
            <person name="Fulton L."/>
            <person name="Fulton B."/>
            <person name="Graves T."/>
            <person name="Wallis J."/>
            <person name="Puente X.S."/>
            <person name="Lopez-Otin C."/>
            <person name="Ordonez G.R."/>
            <person name="Eichler E.E."/>
            <person name="Chen L."/>
            <person name="Cheng Z."/>
            <person name="Deakin J.E."/>
            <person name="Alsop A."/>
            <person name="Thompson K."/>
            <person name="Kirby P."/>
            <person name="Papenfuss A.T."/>
            <person name="Wakefield M.J."/>
            <person name="Olender T."/>
            <person name="Lancet D."/>
            <person name="Huttley G.A."/>
            <person name="Smit A.F."/>
            <person name="Pask A."/>
            <person name="Temple-Smith P."/>
            <person name="Batzer M.A."/>
            <person name="Walker J.A."/>
            <person name="Konkel M.K."/>
            <person name="Harris R.S."/>
            <person name="Whittington C.M."/>
            <person name="Wong E.S."/>
            <person name="Gemmell N.J."/>
            <person name="Buschiazzo E."/>
            <person name="Vargas Jentzsch I.M."/>
            <person name="Merkel A."/>
            <person name="Schmitz J."/>
            <person name="Zemann A."/>
            <person name="Churakov G."/>
            <person name="Kriegs J.O."/>
            <person name="Brosius J."/>
            <person name="Murchison E.P."/>
            <person name="Sachidanandam R."/>
            <person name="Smith C."/>
            <person name="Hannon G.J."/>
            <person name="Tsend-Ayush E."/>
            <person name="McMillan D."/>
            <person name="Attenborough R."/>
            <person name="Rens W."/>
            <person name="Ferguson-Smith M."/>
            <person name="Lefevre C.M."/>
            <person name="Sharp J.A."/>
            <person name="Nicholas K.R."/>
            <person name="Ray D.A."/>
            <person name="Kube M."/>
            <person name="Reinhardt R."/>
            <person name="Pringle T.H."/>
            <person name="Taylor J."/>
            <person name="Jones R.C."/>
            <person name="Nixon B."/>
            <person name="Dacheux J.L."/>
            <person name="Niwa H."/>
            <person name="Sekita Y."/>
            <person name="Huang X."/>
            <person name="Stark A."/>
            <person name="Kheradpour P."/>
            <person name="Kellis M."/>
            <person name="Flicek P."/>
            <person name="Chen Y."/>
            <person name="Webber C."/>
            <person name="Hardison R."/>
            <person name="Nelson J."/>
            <person name="Hallsworth-Pepin K."/>
            <person name="Delehaunty K."/>
            <person name="Markovic C."/>
            <person name="Minx P."/>
            <person name="Feng Y."/>
            <person name="Kremitzki C."/>
            <person name="Mitreva M."/>
            <person name="Glasscock J."/>
            <person name="Wylie T."/>
            <person name="Wohldmann P."/>
            <person name="Thiru P."/>
            <person name="Nhan M.N."/>
            <person name="Pohl C.S."/>
            <person name="Smith S.M."/>
            <person name="Hou S."/>
            <person name="Nefedov M."/>
            <person name="de Jong P.J."/>
            <person name="Renfree M.B."/>
            <person name="Mardis E.R."/>
            <person name="Wilson R.K."/>
        </authorList>
    </citation>
    <scope>NUCLEOTIDE SEQUENCE [LARGE SCALE GENOMIC DNA]</scope>
    <source>
        <strain evidence="17 18">Glennie</strain>
    </source>
</reference>
<dbReference type="GO" id="GO:0033623">
    <property type="term" value="P:regulation of integrin activation"/>
    <property type="evidence" value="ECO:0007669"/>
    <property type="project" value="Ensembl"/>
</dbReference>
<dbReference type="SMART" id="SM00132">
    <property type="entry name" value="LIM"/>
    <property type="match status" value="3"/>
</dbReference>
<evidence type="ECO:0000256" key="9">
    <source>
        <dbReference type="ARBA" id="ARBA00022960"/>
    </source>
</evidence>
<dbReference type="AlphaFoldDB" id="F6XRU0"/>
<feature type="compositionally biased region" description="Basic and acidic residues" evidence="15">
    <location>
        <begin position="78"/>
        <end position="89"/>
    </location>
</feature>
<dbReference type="CDD" id="cd08368">
    <property type="entry name" value="LIM"/>
    <property type="match status" value="1"/>
</dbReference>
<dbReference type="GO" id="GO:0005737">
    <property type="term" value="C:cytoplasm"/>
    <property type="evidence" value="ECO:0007669"/>
    <property type="project" value="Ensembl"/>
</dbReference>
<dbReference type="InterPro" id="IPR001781">
    <property type="entry name" value="Znf_LIM"/>
</dbReference>
<dbReference type="Pfam" id="PF00412">
    <property type="entry name" value="LIM"/>
    <property type="match status" value="3"/>
</dbReference>
<evidence type="ECO:0000256" key="13">
    <source>
        <dbReference type="ARBA" id="ARBA00072751"/>
    </source>
</evidence>
<dbReference type="PROSITE" id="PS00478">
    <property type="entry name" value="LIM_DOMAIN_1"/>
    <property type="match status" value="2"/>
</dbReference>
<evidence type="ECO:0000256" key="4">
    <source>
        <dbReference type="ARBA" id="ARBA00022723"/>
    </source>
</evidence>
<dbReference type="GO" id="GO:0071944">
    <property type="term" value="C:cell periphery"/>
    <property type="evidence" value="ECO:0007669"/>
    <property type="project" value="Ensembl"/>
</dbReference>
<protein>
    <recommendedName>
        <fullName evidence="13">Filamin-binding LIM protein 1</fullName>
    </recommendedName>
</protein>
<dbReference type="GeneTree" id="ENSGT00940000159003"/>
<organism evidence="17 18">
    <name type="scientific">Ornithorhynchus anatinus</name>
    <name type="common">Duckbill platypus</name>
    <dbReference type="NCBI Taxonomy" id="9258"/>
    <lineage>
        <taxon>Eukaryota</taxon>
        <taxon>Metazoa</taxon>
        <taxon>Chordata</taxon>
        <taxon>Craniata</taxon>
        <taxon>Vertebrata</taxon>
        <taxon>Euteleostomi</taxon>
        <taxon>Mammalia</taxon>
        <taxon>Monotremata</taxon>
        <taxon>Ornithorhynchidae</taxon>
        <taxon>Ornithorhynchus</taxon>
    </lineage>
</organism>
<dbReference type="PROSITE" id="PS50023">
    <property type="entry name" value="LIM_DOMAIN_2"/>
    <property type="match status" value="2"/>
</dbReference>
<comment type="function">
    <text evidence="12">Serves as an anchoring site for cell-ECM adhesion proteins and filamin-containing actin filaments. Is implicated in cell shape modulation (spreading) and motility. May participate in the regulation of filamin-mediated cross-linking and stabilization of actin filaments. May also regulate the assembly of filamin-containing signaling complexes that control actin assembly. Promotes dissociation of FLNA from ITGB3 and ITGB7. Promotes activation of integrins and regulates integrin-mediated cell-cell adhesion.</text>
</comment>
<keyword evidence="3" id="KW-0963">Cytoplasm</keyword>
<dbReference type="FunFam" id="2.10.110.10:FF:000088">
    <property type="entry name" value="Filamin binding LIM protein 1"/>
    <property type="match status" value="1"/>
</dbReference>
<evidence type="ECO:0000256" key="7">
    <source>
        <dbReference type="ARBA" id="ARBA00022889"/>
    </source>
</evidence>
<gene>
    <name evidence="17" type="primary">FBLIM1</name>
</gene>
<dbReference type="GO" id="GO:0001725">
    <property type="term" value="C:stress fiber"/>
    <property type="evidence" value="ECO:0000318"/>
    <property type="project" value="GO_Central"/>
</dbReference>
<evidence type="ECO:0000256" key="15">
    <source>
        <dbReference type="SAM" id="MobiDB-lite"/>
    </source>
</evidence>
<comment type="subcellular location">
    <subcellularLocation>
        <location evidence="1">Cell junction</location>
        <location evidence="1">Focal adhesion</location>
    </subcellularLocation>
    <subcellularLocation>
        <location evidence="2">Cytoplasm</location>
        <location evidence="2">Cytoskeleton</location>
        <location evidence="2">Stress fiber</location>
    </subcellularLocation>
</comment>
<evidence type="ECO:0000256" key="1">
    <source>
        <dbReference type="ARBA" id="ARBA00004246"/>
    </source>
</evidence>
<dbReference type="GO" id="GO:0005925">
    <property type="term" value="C:focal adhesion"/>
    <property type="evidence" value="ECO:0000318"/>
    <property type="project" value="GO_Central"/>
</dbReference>
<evidence type="ECO:0000256" key="5">
    <source>
        <dbReference type="ARBA" id="ARBA00022737"/>
    </source>
</evidence>
<feature type="region of interest" description="Disordered" evidence="15">
    <location>
        <begin position="78"/>
        <end position="234"/>
    </location>
</feature>
<dbReference type="GO" id="GO:0046872">
    <property type="term" value="F:metal ion binding"/>
    <property type="evidence" value="ECO:0007669"/>
    <property type="project" value="UniProtKB-KW"/>
</dbReference>
<keyword evidence="6 14" id="KW-0862">Zinc</keyword>
<evidence type="ECO:0000313" key="18">
    <source>
        <dbReference type="Proteomes" id="UP000002279"/>
    </source>
</evidence>
<evidence type="ECO:0000256" key="6">
    <source>
        <dbReference type="ARBA" id="ARBA00022833"/>
    </source>
</evidence>
<evidence type="ECO:0000256" key="2">
    <source>
        <dbReference type="ARBA" id="ARBA00004529"/>
    </source>
</evidence>
<evidence type="ECO:0000256" key="11">
    <source>
        <dbReference type="ARBA" id="ARBA00023212"/>
    </source>
</evidence>
<keyword evidence="9" id="KW-0133">Cell shape</keyword>
<evidence type="ECO:0000259" key="16">
    <source>
        <dbReference type="PROSITE" id="PS50023"/>
    </source>
</evidence>
<evidence type="ECO:0000256" key="3">
    <source>
        <dbReference type="ARBA" id="ARBA00022490"/>
    </source>
</evidence>
<evidence type="ECO:0000256" key="12">
    <source>
        <dbReference type="ARBA" id="ARBA00054134"/>
    </source>
</evidence>
<dbReference type="FunFam" id="2.10.110.10:FF:000097">
    <property type="entry name" value="Filamin-binding LIM protein 1"/>
    <property type="match status" value="1"/>
</dbReference>
<dbReference type="InParanoid" id="F6XRU0"/>
<keyword evidence="18" id="KW-1185">Reference proteome</keyword>
<dbReference type="CDD" id="cd09372">
    <property type="entry name" value="LIM2_FBLP-1"/>
    <property type="match status" value="1"/>
</dbReference>
<reference evidence="17" key="3">
    <citation type="submission" date="2025-09" db="UniProtKB">
        <authorList>
            <consortium name="Ensembl"/>
        </authorList>
    </citation>
    <scope>IDENTIFICATION</scope>
    <source>
        <strain evidence="17">Glennie</strain>
    </source>
</reference>
<dbReference type="SUPFAM" id="SSF57716">
    <property type="entry name" value="Glucocorticoid receptor-like (DNA-binding domain)"/>
    <property type="match status" value="2"/>
</dbReference>
<evidence type="ECO:0000313" key="17">
    <source>
        <dbReference type="Ensembl" id="ENSOANP00000028879.2"/>
    </source>
</evidence>
<dbReference type="GO" id="GO:0008360">
    <property type="term" value="P:regulation of cell shape"/>
    <property type="evidence" value="ECO:0007669"/>
    <property type="project" value="UniProtKB-KW"/>
</dbReference>
<dbReference type="FunCoup" id="F6XRU0">
    <property type="interactions" value="119"/>
</dbReference>
<accession>F6XRU0</accession>
<dbReference type="OMA" id="CEVCVIQ"/>
<keyword evidence="4 14" id="KW-0479">Metal-binding</keyword>
<name>F6XRU0_ORNAN</name>
<reference evidence="17" key="2">
    <citation type="submission" date="2025-08" db="UniProtKB">
        <authorList>
            <consortium name="Ensembl"/>
        </authorList>
    </citation>
    <scope>IDENTIFICATION</scope>
    <source>
        <strain evidence="17">Glennie</strain>
    </source>
</reference>
<dbReference type="FunFam" id="2.10.110.10:FF:000086">
    <property type="entry name" value="Filamin binding LIM protein 1"/>
    <property type="match status" value="1"/>
</dbReference>
<dbReference type="PANTHER" id="PTHR24207">
    <property type="entry name" value="ZYX102 PROTEIN"/>
    <property type="match status" value="1"/>
</dbReference>
<keyword evidence="8" id="KW-0965">Cell junction</keyword>
<keyword evidence="5" id="KW-0677">Repeat</keyword>
<feature type="domain" description="LIM zinc-binding" evidence="16">
    <location>
        <begin position="357"/>
        <end position="426"/>
    </location>
</feature>
<dbReference type="GO" id="GO:0098609">
    <property type="term" value="P:cell-cell adhesion"/>
    <property type="evidence" value="ECO:0000318"/>
    <property type="project" value="GO_Central"/>
</dbReference>
<dbReference type="Bgee" id="ENSOANG00000022612">
    <property type="expression patterns" value="Expressed in fibroblast and 7 other cell types or tissues"/>
</dbReference>
<keyword evidence="7" id="KW-0130">Cell adhesion</keyword>
<feature type="region of interest" description="Disordered" evidence="15">
    <location>
        <begin position="1"/>
        <end position="31"/>
    </location>
</feature>
<dbReference type="Gene3D" id="2.10.110.10">
    <property type="entry name" value="Cysteine Rich Protein"/>
    <property type="match status" value="3"/>
</dbReference>
<sequence>MPPLPGQPWNRTCHSFHSPPPEGARQDITQPKVKTLAYQVVRGAEPCCPAASPSNTGTMAGKSEKRIASSIFITLAPPRKDKAVVEEVRQTGGAAQVSHPRDPTSAKKAPGGSLGGKPSNWSAGIPPSQPPPAQLSNGGSSFPPPIPDNEDAFQDLELLLPPPPPYLLLSGEEEEEKEKTLSSDLQQLHLVTPLPPPQAPAKDPQSWAPPELPRSTAELPMTPPNPTGRPEREESPDICAFCHKVITPHEVGVEAMKKQYHAQCFTCRTCHHQLAGQRFYQKDGRPLCEPCYQDTLEKCAQCHLVIQEHITRAMGQAFHPDCFICMVCARPIGDENFALDEENQPYCLDDFYRKFAPVCSSCENPIIPRDGKDTFKIECMGRNFHENCYRCENCRIPLSIEPTDKGCYPLNDRLFCKPCHVKQSAAGCC</sequence>
<dbReference type="Proteomes" id="UP000002279">
    <property type="component" value="Chromosome 5"/>
</dbReference>
<evidence type="ECO:0000256" key="8">
    <source>
        <dbReference type="ARBA" id="ARBA00022949"/>
    </source>
</evidence>
<evidence type="ECO:0000256" key="10">
    <source>
        <dbReference type="ARBA" id="ARBA00023038"/>
    </source>
</evidence>
<feature type="domain" description="LIM zinc-binding" evidence="16">
    <location>
        <begin position="237"/>
        <end position="298"/>
    </location>
</feature>
<keyword evidence="10 14" id="KW-0440">LIM domain</keyword>
<dbReference type="GO" id="GO:0031005">
    <property type="term" value="F:filamin binding"/>
    <property type="evidence" value="ECO:0000318"/>
    <property type="project" value="GO_Central"/>
</dbReference>
<dbReference type="Ensembl" id="ENSOANT00000032675.2">
    <property type="protein sequence ID" value="ENSOANP00000028879.2"/>
    <property type="gene ID" value="ENSOANG00000022612.2"/>
</dbReference>
<dbReference type="PANTHER" id="PTHR24207:SF1">
    <property type="entry name" value="FILAMIN-BINDING LIM PROTEIN 1"/>
    <property type="match status" value="1"/>
</dbReference>
<proteinExistence type="predicted"/>
<keyword evidence="11" id="KW-0206">Cytoskeleton</keyword>